<dbReference type="InterPro" id="IPR002178">
    <property type="entry name" value="PTS_EIIA_type-2_dom"/>
</dbReference>
<keyword evidence="3" id="KW-1185">Reference proteome</keyword>
<evidence type="ECO:0000313" key="3">
    <source>
        <dbReference type="Proteomes" id="UP000031631"/>
    </source>
</evidence>
<dbReference type="GO" id="GO:0030295">
    <property type="term" value="F:protein kinase activator activity"/>
    <property type="evidence" value="ECO:0007669"/>
    <property type="project" value="TreeGrafter"/>
</dbReference>
<dbReference type="SUPFAM" id="SSF55804">
    <property type="entry name" value="Phoshotransferase/anion transport protein"/>
    <property type="match status" value="1"/>
</dbReference>
<dbReference type="PROSITE" id="PS51094">
    <property type="entry name" value="PTS_EIIA_TYPE_2"/>
    <property type="match status" value="1"/>
</dbReference>
<sequence length="159" mass="17219">MLPEDLLQPDQISLGDDAGSKKRALEHLSELLASGTNAPGAEAIYEKLLERERLGSTGMSQGIALPHARIKGISKPVGAFIRLKQGIDFDAMDSKPVDILFGLLVPEQATDVHLELLASLARLFSKPEVCAQVRQAESTDQIMRIFNPPPLANAASDHR</sequence>
<dbReference type="InterPro" id="IPR016152">
    <property type="entry name" value="PTrfase/Anion_transptr"/>
</dbReference>
<evidence type="ECO:0000259" key="1">
    <source>
        <dbReference type="PROSITE" id="PS51094"/>
    </source>
</evidence>
<dbReference type="GO" id="GO:0016740">
    <property type="term" value="F:transferase activity"/>
    <property type="evidence" value="ECO:0007669"/>
    <property type="project" value="UniProtKB-KW"/>
</dbReference>
<reference evidence="2 3" key="1">
    <citation type="journal article" date="2014" name="PLoS ONE">
        <title>Physiological and genomic features of a novel sulfur-oxidizing gammaproteobacterium belonging to a previously uncultivated symbiotic lineage isolated from a hydrothermal vent.</title>
        <authorList>
            <person name="Nunoura T."/>
            <person name="Takaki Y."/>
            <person name="Kazama H."/>
            <person name="Kakuta J."/>
            <person name="Shimamura S."/>
            <person name="Makita H."/>
            <person name="Hirai M."/>
            <person name="Miyazaki M."/>
            <person name="Takai K."/>
        </authorList>
    </citation>
    <scope>NUCLEOTIDE SEQUENCE [LARGE SCALE GENOMIC DNA]</scope>
    <source>
        <strain evidence="2 3">Hiromi1</strain>
    </source>
</reference>
<protein>
    <submittedName>
        <fullName evidence="2">PTS system nitrogen regulatory IIA component</fullName>
        <ecNumber evidence="2">2.7.1.191</ecNumber>
    </submittedName>
</protein>
<keyword evidence="2" id="KW-0808">Transferase</keyword>
<name>A0A7U6GGT7_9GAMM</name>
<dbReference type="EC" id="2.7.1.191" evidence="2"/>
<accession>A0A7U6GGT7</accession>
<gene>
    <name evidence="2" type="ORF">TBH_C0432</name>
</gene>
<dbReference type="EMBL" id="AP012273">
    <property type="protein sequence ID" value="BAO43377.1"/>
    <property type="molecule type" value="Genomic_DNA"/>
</dbReference>
<dbReference type="Proteomes" id="UP000031631">
    <property type="component" value="Chromosome"/>
</dbReference>
<dbReference type="InterPro" id="IPR051541">
    <property type="entry name" value="PTS_SugarTrans_NitroReg"/>
</dbReference>
<dbReference type="PANTHER" id="PTHR47738">
    <property type="entry name" value="PTS SYSTEM FRUCTOSE-LIKE EIIA COMPONENT-RELATED"/>
    <property type="match status" value="1"/>
</dbReference>
<proteinExistence type="predicted"/>
<feature type="domain" description="PTS EIIA type-2" evidence="1">
    <location>
        <begin position="5"/>
        <end position="149"/>
    </location>
</feature>
<dbReference type="PANTHER" id="PTHR47738:SF1">
    <property type="entry name" value="NITROGEN REGULATORY PROTEIN"/>
    <property type="match status" value="1"/>
</dbReference>
<dbReference type="CDD" id="cd00211">
    <property type="entry name" value="PTS_IIA_fru"/>
    <property type="match status" value="1"/>
</dbReference>
<dbReference type="AlphaFoldDB" id="A0A7U6GGT7"/>
<dbReference type="KEGG" id="tbn:TBH_C0432"/>
<evidence type="ECO:0000313" key="2">
    <source>
        <dbReference type="EMBL" id="BAO43377.1"/>
    </source>
</evidence>
<dbReference type="RefSeq" id="WP_052470255.1">
    <property type="nucleotide sequence ID" value="NZ_AP012273.1"/>
</dbReference>
<dbReference type="OrthoDB" id="95460at2"/>
<organism evidence="2 3">
    <name type="scientific">Thiolapillus brandeum</name>
    <dbReference type="NCBI Taxonomy" id="1076588"/>
    <lineage>
        <taxon>Bacteria</taxon>
        <taxon>Pseudomonadati</taxon>
        <taxon>Pseudomonadota</taxon>
        <taxon>Gammaproteobacteria</taxon>
        <taxon>Chromatiales</taxon>
        <taxon>Sedimenticolaceae</taxon>
        <taxon>Thiolapillus</taxon>
    </lineage>
</organism>
<dbReference type="Gene3D" id="3.40.930.10">
    <property type="entry name" value="Mannitol-specific EII, Chain A"/>
    <property type="match status" value="1"/>
</dbReference>
<dbReference type="Pfam" id="PF00359">
    <property type="entry name" value="PTS_EIIA_2"/>
    <property type="match status" value="1"/>
</dbReference>